<dbReference type="Proteomes" id="UP000639772">
    <property type="component" value="Chromosome 1"/>
</dbReference>
<dbReference type="Proteomes" id="UP000636800">
    <property type="component" value="Chromosome 1"/>
</dbReference>
<gene>
    <name evidence="3" type="ORF">HPP92_001917</name>
    <name evidence="2" type="ORF">HPP92_002163</name>
</gene>
<evidence type="ECO:0000313" key="2">
    <source>
        <dbReference type="EMBL" id="KAG0497472.1"/>
    </source>
</evidence>
<proteinExistence type="predicted"/>
<feature type="domain" description="AB hydrolase-1" evidence="1">
    <location>
        <begin position="54"/>
        <end position="296"/>
    </location>
</feature>
<dbReference type="InterPro" id="IPR029058">
    <property type="entry name" value="AB_hydrolase_fold"/>
</dbReference>
<evidence type="ECO:0000313" key="3">
    <source>
        <dbReference type="EMBL" id="KAG0501845.1"/>
    </source>
</evidence>
<dbReference type="InterPro" id="IPR000073">
    <property type="entry name" value="AB_hydrolase_1"/>
</dbReference>
<dbReference type="AlphaFoldDB" id="A0A835S4S9"/>
<dbReference type="EMBL" id="JADCNL010000001">
    <property type="protein sequence ID" value="KAG0497472.1"/>
    <property type="molecule type" value="Genomic_DNA"/>
</dbReference>
<protein>
    <recommendedName>
        <fullName evidence="1">AB hydrolase-1 domain-containing protein</fullName>
    </recommendedName>
</protein>
<keyword evidence="4" id="KW-1185">Reference proteome</keyword>
<dbReference type="EMBL" id="JADCNM010000001">
    <property type="protein sequence ID" value="KAG0501845.1"/>
    <property type="molecule type" value="Genomic_DNA"/>
</dbReference>
<comment type="caution">
    <text evidence="2">The sequence shown here is derived from an EMBL/GenBank/DDBJ whole genome shotgun (WGS) entry which is preliminary data.</text>
</comment>
<dbReference type="InterPro" id="IPR052370">
    <property type="entry name" value="Meta-cleavage_hydrolase"/>
</dbReference>
<name>A0A835S4S9_VANPL</name>
<accession>A0A835S4S9</accession>
<dbReference type="PANTHER" id="PTHR43139:SF52">
    <property type="entry name" value="SI:DKEY-122A22.2"/>
    <property type="match status" value="1"/>
</dbReference>
<evidence type="ECO:0000313" key="4">
    <source>
        <dbReference type="Proteomes" id="UP000636800"/>
    </source>
</evidence>
<reference evidence="4 5" key="1">
    <citation type="journal article" date="2020" name="Nat. Food">
        <title>A phased Vanilla planifolia genome enables genetic improvement of flavour and production.</title>
        <authorList>
            <person name="Hasing T."/>
            <person name="Tang H."/>
            <person name="Brym M."/>
            <person name="Khazi F."/>
            <person name="Huang T."/>
            <person name="Chambers A.H."/>
        </authorList>
    </citation>
    <scope>NUCLEOTIDE SEQUENCE [LARGE SCALE GENOMIC DNA]</scope>
    <source>
        <tissue evidence="2">Leaf</tissue>
    </source>
</reference>
<dbReference type="Gene3D" id="3.40.50.1820">
    <property type="entry name" value="alpha/beta hydrolase"/>
    <property type="match status" value="1"/>
</dbReference>
<dbReference type="OrthoDB" id="6431331at2759"/>
<evidence type="ECO:0000259" key="1">
    <source>
        <dbReference type="Pfam" id="PF12697"/>
    </source>
</evidence>
<dbReference type="PRINTS" id="PR00111">
    <property type="entry name" value="ABHYDROLASE"/>
</dbReference>
<dbReference type="PANTHER" id="PTHR43139">
    <property type="entry name" value="SI:DKEY-122A22.2"/>
    <property type="match status" value="1"/>
</dbReference>
<evidence type="ECO:0000313" key="5">
    <source>
        <dbReference type="Proteomes" id="UP000639772"/>
    </source>
</evidence>
<dbReference type="Pfam" id="PF12697">
    <property type="entry name" value="Abhydrolase_6"/>
    <property type="match status" value="1"/>
</dbReference>
<organism evidence="2 4">
    <name type="scientific">Vanilla planifolia</name>
    <name type="common">Vanilla</name>
    <dbReference type="NCBI Taxonomy" id="51239"/>
    <lineage>
        <taxon>Eukaryota</taxon>
        <taxon>Viridiplantae</taxon>
        <taxon>Streptophyta</taxon>
        <taxon>Embryophyta</taxon>
        <taxon>Tracheophyta</taxon>
        <taxon>Spermatophyta</taxon>
        <taxon>Magnoliopsida</taxon>
        <taxon>Liliopsida</taxon>
        <taxon>Asparagales</taxon>
        <taxon>Orchidaceae</taxon>
        <taxon>Vanilloideae</taxon>
        <taxon>Vanilleae</taxon>
        <taxon>Vanilla</taxon>
    </lineage>
</organism>
<sequence length="310" mass="33853">MGVFFAAADFISRRAFSSAGLLPSTISVDPNTTIHCWLSPSLAHSRPSPTKPIVLLLHGFGPSATWQWRFQIGILSRHFDLVVPDLIFFGGSTTRSAERSERFQAAAVAALLVSLGIEEVVEAVVGTSYGGFVAYHVARLLGERGWAGKVVIASSDLGKTTEDEVALLRRAGGVGSVSDLLLPMTAEGGKRLLRLSVRRPTAFIPGFVLRDIFQKLSKDNYDEKIELLKGVTVGNKDLFQLSPLTQHVLIIWGEHDGIFPVEKAFELNKKLGEKARLEVLKNTGHVPQLEDPAQFNKILLSFLLDGIQKA</sequence>
<dbReference type="SUPFAM" id="SSF53474">
    <property type="entry name" value="alpha/beta-Hydrolases"/>
    <property type="match status" value="1"/>
</dbReference>